<name>A0A382CS48_9ZZZZ</name>
<protein>
    <submittedName>
        <fullName evidence="1">Uncharacterized protein</fullName>
    </submittedName>
</protein>
<accession>A0A382CS48</accession>
<dbReference type="AlphaFoldDB" id="A0A382CS48"/>
<gene>
    <name evidence="1" type="ORF">METZ01_LOCUS180941</name>
</gene>
<evidence type="ECO:0000313" key="1">
    <source>
        <dbReference type="EMBL" id="SVB28087.1"/>
    </source>
</evidence>
<sequence length="425" mass="50235">MNDQEPVNCDAIFAWKEQYIDYYNNNKGPYKYHPASLWSHYIVDYKELKLLASTNEYKSTDVDMLQYFLNLTSDKTFASRIILGGIYKPIIVHSELNSKDIAELSDEFIPVYVFYHGLISRDWYRHIKHESKPSIEKAINPKRFLLYARSWTGSREYRLKFIEKIVQEDIHHCIKHNFHCTDNEHDYHTFVPENLKWIVRNKELENYFPEEQVDSHASANINLDDFNTTGISIICETVFDPSKVHLTEKTFQPIAVGNPFIMLSGAYSLRTLRRYGFKTFSDCWDESYDKILDSEERMDAVLKIVKYIAGLTRTEYASLYEKCIAICEHNQKHFFSEEFENYILNEYANNFKMAFEAQENDIFSGTWWFVNHLMNNVHKTNKFGEHDAAWAIDTLNKLKECDPERFKNTLINYPFLTASNLNIRS</sequence>
<reference evidence="1" key="1">
    <citation type="submission" date="2018-05" db="EMBL/GenBank/DDBJ databases">
        <authorList>
            <person name="Lanie J.A."/>
            <person name="Ng W.-L."/>
            <person name="Kazmierczak K.M."/>
            <person name="Andrzejewski T.M."/>
            <person name="Davidsen T.M."/>
            <person name="Wayne K.J."/>
            <person name="Tettelin H."/>
            <person name="Glass J.I."/>
            <person name="Rusch D."/>
            <person name="Podicherti R."/>
            <person name="Tsui H.-C.T."/>
            <person name="Winkler M.E."/>
        </authorList>
    </citation>
    <scope>NUCLEOTIDE SEQUENCE</scope>
</reference>
<proteinExistence type="predicted"/>
<organism evidence="1">
    <name type="scientific">marine metagenome</name>
    <dbReference type="NCBI Taxonomy" id="408172"/>
    <lineage>
        <taxon>unclassified sequences</taxon>
        <taxon>metagenomes</taxon>
        <taxon>ecological metagenomes</taxon>
    </lineage>
</organism>
<dbReference type="EMBL" id="UINC01035534">
    <property type="protein sequence ID" value="SVB28087.1"/>
    <property type="molecule type" value="Genomic_DNA"/>
</dbReference>